<evidence type="ECO:0000256" key="4">
    <source>
        <dbReference type="ARBA" id="ARBA00022741"/>
    </source>
</evidence>
<dbReference type="PROSITE" id="PS00108">
    <property type="entry name" value="PROTEIN_KINASE_ST"/>
    <property type="match status" value="1"/>
</dbReference>
<evidence type="ECO:0000256" key="2">
    <source>
        <dbReference type="ARBA" id="ARBA00022527"/>
    </source>
</evidence>
<feature type="compositionally biased region" description="Polar residues" evidence="10">
    <location>
        <begin position="2006"/>
        <end position="2026"/>
    </location>
</feature>
<dbReference type="SUPFAM" id="SSF57997">
    <property type="entry name" value="Tropomyosin"/>
    <property type="match status" value="1"/>
</dbReference>
<protein>
    <recommendedName>
        <fullName evidence="1">non-specific serine/threonine protein kinase</fullName>
        <ecNumber evidence="1">2.7.11.1</ecNumber>
    </recommendedName>
</protein>
<dbReference type="SUPFAM" id="SSF54001">
    <property type="entry name" value="Cysteine proteinases"/>
    <property type="match status" value="1"/>
</dbReference>
<dbReference type="InterPro" id="IPR017441">
    <property type="entry name" value="Protein_kinase_ATP_BS"/>
</dbReference>
<feature type="domain" description="Protein kinase" evidence="11">
    <location>
        <begin position="1"/>
        <end position="252"/>
    </location>
</feature>
<feature type="compositionally biased region" description="Polar residues" evidence="10">
    <location>
        <begin position="1978"/>
        <end position="1994"/>
    </location>
</feature>
<evidence type="ECO:0000313" key="14">
    <source>
        <dbReference type="Proteomes" id="UP001281761"/>
    </source>
</evidence>
<dbReference type="GO" id="GO:0004674">
    <property type="term" value="F:protein serine/threonine kinase activity"/>
    <property type="evidence" value="ECO:0007669"/>
    <property type="project" value="UniProtKB-KW"/>
</dbReference>
<sequence>MIKLLGQGSSGSVYLVEYEQGLAAVKIITPGHNIDGEEKYAVRFFEQGIQNPFYIRIRLTTKIQNQFILMMDYANLPALNHLMTGRLAPLPERFVGILVRQILVCIAEFSKHGYIHRDVKLDNVFLHFDGDDTVLAQVSDYGLLIPQSEAHLSKDLVGTPVYLAPEIVYLSPRFSHKSDVWAIGVMLYTLLFRSFPFQGQTNHQLYTSIQTITPQILRQDLSQDCRKAIFSLLEKDVNKRPTASKALELPFFKQFEEEARTGVSWREFAEVTSGQFPKPHPQSHFIPDTHQAEKSYRHLTPLRNQSHNSPATVSQTLPSTGPSTFPHNPNDVPSSMSVGTARPVHPLPKTFPKQVQHGARFPARQSSGPTQICEICQKSIPVDQMWLHKETEHQLIHSAPVATVPLPELVQKKMNPVTKAESRLDLVGLVNRGMQCYLNVVVQSLFHVPVFRKLILSLPHVPSTPSTHDPLHVGLHRLFQAMLDSLTPVNTSDFTQTIHFPQFVVRQMNDTQDFFNRLVNGLNSELKNTPLRGLASSLLSGRSVRKTILEQNGRRSVLVHPEHFWSLRMPIELGNGVEDVLPLLLDPDQRGNTQKFYSLPPVLFVDLVRWTSGERGLTKNNKRFSFPTSLDLSRLIEPLTLSEKMNAIQKKKEIKKAKGQPPSSQTPQSPQLQQSLAFNEPRHAAQKLVFSSELNGLGEPEKEQAWMAKQKTGPFYSQSFKYSLLAVEVHSGTLTMGHYYSFIRPLGTREWFECNDEAIRRVEEREAVEGQFGGSVNGREVVHSAMTLVYVQDCHVERIAMKESVSTEIQPYPDPHSIQDKNNSEIDSLRQQCEQLQAQLRQAEKNNQALNERLKNTDEEKRTTQNNLEKEKEAKQRWEEEKRVEEEIRRKENQKREVERLNEQKQQLDHFWTQELQKTIQNEKKRFQEEKEELIRAMNNQQETQQKEIKDKIIELETKVEQRNKKVTEVEHEMTKQETEHQRTIKKLEENDDYQHQLQLLEIEKAEAQTELKVQKRKAEDLERTVASLSAQIQNLKKENADMKSQLEDQKNEMEELRKRTHIYQSERDDFKQKFNLAEGETVQLRQRHEEQKKQIEVAERTAAQSEEKLKTEKEKTLRLHSELNDQNKDIDKLKQTTKKAEEDQEKLRREFENYKTKHQLEKGTLSATQEGFAQLEQNNQELRSEIKTLEDRLKESEEARKEEEEKNGRIADELRRKQAELKNVNAQLQQTNGRAQDLEAKWREAEQRGKAFEDMNKEMVGQTTNHNSAINRLTNERNQLESQLKNLEKDMNQLRYELEEQKRQSEAIRQTAAQSAKELQTEKEKTGQLQSEVDRRNKDIDELQQKMTKAEEIQREFENYKTKHQLEKGTLSATQERFAQLEQNNLTLGSEIRTLRSQLKQSEDARKTEEEKFRKKADEFEAERKKNERLEIDLKMATEANTQSKANWLEEQEKNKKIKEQHEREIQEQKQRHDEERQALERQLKDQKQKEGPVLASPELVAESQFIRNQTTEDKRKTLLQNSPLRRKYERELNNDEIERHALERESEAQKRIVELEHLNQELRNEASALMDELRISKERRDTLQKDKDNLDRENTQLKKEKSALNKQLQQEQQNLDQLQKDNAKTLEQLRGEQDRANKSKKLAEDAQTELKRAKQEHEKDSKMRGADLRVKSEGNQQLLQQLDKAISSLENQNTEIQTHQDTISRLNEKNARLNSEISKLKEQISGLERQIAMKTLPSINSVTSDQTSRNKHRQSQLESGNQPNSESMNDSRRSDLTKALKTLQEDYAAVLQENDRLKQDFTNQQQQIETLNEQRNQRETEFQMQLDNMNTTLRQKASSDLENQNKKHQKEQTALIDTIRKLENELNQAKSVNPTSTAKLDLQSQYNVLLTRYRALKGNYDELEKQRRTEAGRILDLQKENEQLKSQYARIEEKLKTEQGEVDRLRKERNREKEQNQRLNQLLHRQPNTLPRAIEGSSQRYVQRSPTQQRSPIQLRYPEEVNRCTDQSRTPNPNTSTPQSNQMEDMSRVSPVLVEEQVRRGFHMIGEQLKKKGDERKREEEDVQRKMNKQPAVDWNGVHAIGKQLVEKREETEKRKREKERKEFQEAKKNAPRKMNEQPDIDWKHLKEKGKTGVEKREEKEKRKNDRIEQEFQREKDQVRQEKYKQLQDKRKSTFH</sequence>
<feature type="region of interest" description="Disordered" evidence="10">
    <location>
        <begin position="2049"/>
        <end position="2178"/>
    </location>
</feature>
<evidence type="ECO:0000256" key="8">
    <source>
        <dbReference type="ARBA" id="ARBA00048679"/>
    </source>
</evidence>
<feature type="region of interest" description="Disordered" evidence="10">
    <location>
        <begin position="650"/>
        <end position="674"/>
    </location>
</feature>
<feature type="region of interest" description="Disordered" evidence="10">
    <location>
        <begin position="1631"/>
        <end position="1674"/>
    </location>
</feature>
<feature type="binding site" evidence="9">
    <location>
        <position position="26"/>
    </location>
    <ligand>
        <name>ATP</name>
        <dbReference type="ChEBI" id="CHEBI:30616"/>
    </ligand>
</feature>
<evidence type="ECO:0000256" key="6">
    <source>
        <dbReference type="ARBA" id="ARBA00022840"/>
    </source>
</evidence>
<dbReference type="PROSITE" id="PS00973">
    <property type="entry name" value="USP_2"/>
    <property type="match status" value="1"/>
</dbReference>
<feature type="compositionally biased region" description="Basic and acidic residues" evidence="10">
    <location>
        <begin position="2050"/>
        <end position="2067"/>
    </location>
</feature>
<feature type="compositionally biased region" description="Basic and acidic residues" evidence="10">
    <location>
        <begin position="1402"/>
        <end position="1437"/>
    </location>
</feature>
<dbReference type="PANTHER" id="PTHR22983">
    <property type="entry name" value="PROTEIN KINASE RELATED"/>
    <property type="match status" value="1"/>
</dbReference>
<dbReference type="InterPro" id="IPR038765">
    <property type="entry name" value="Papain-like_cys_pep_sf"/>
</dbReference>
<dbReference type="PROSITE" id="PS00972">
    <property type="entry name" value="USP_1"/>
    <property type="match status" value="1"/>
</dbReference>
<gene>
    <name evidence="13" type="ORF">BLNAU_8464</name>
</gene>
<feature type="compositionally biased region" description="Polar residues" evidence="10">
    <location>
        <begin position="302"/>
        <end position="338"/>
    </location>
</feature>
<feature type="region of interest" description="Disordered" evidence="10">
    <location>
        <begin position="302"/>
        <end position="342"/>
    </location>
</feature>
<keyword evidence="5 13" id="KW-0418">Kinase</keyword>
<feature type="region of interest" description="Disordered" evidence="10">
    <location>
        <begin position="850"/>
        <end position="887"/>
    </location>
</feature>
<keyword evidence="6 9" id="KW-0067">ATP-binding</keyword>
<dbReference type="InterPro" id="IPR001394">
    <property type="entry name" value="Peptidase_C19_UCH"/>
</dbReference>
<dbReference type="PROSITE" id="PS50235">
    <property type="entry name" value="USP_3"/>
    <property type="match status" value="1"/>
</dbReference>
<feature type="compositionally biased region" description="Low complexity" evidence="10">
    <location>
        <begin position="1959"/>
        <end position="1968"/>
    </location>
</feature>
<feature type="compositionally biased region" description="Basic and acidic residues" evidence="10">
    <location>
        <begin position="2087"/>
        <end position="2178"/>
    </location>
</feature>
<evidence type="ECO:0000256" key="7">
    <source>
        <dbReference type="ARBA" id="ARBA00047899"/>
    </source>
</evidence>
<dbReference type="Gene3D" id="3.90.70.10">
    <property type="entry name" value="Cysteine proteinases"/>
    <property type="match status" value="1"/>
</dbReference>
<evidence type="ECO:0000259" key="12">
    <source>
        <dbReference type="PROSITE" id="PS50235"/>
    </source>
</evidence>
<comment type="caution">
    <text evidence="13">The sequence shown here is derived from an EMBL/GenBank/DDBJ whole genome shotgun (WGS) entry which is preliminary data.</text>
</comment>
<name>A0ABQ9XYR6_9EUKA</name>
<keyword evidence="2 13" id="KW-0723">Serine/threonine-protein kinase</keyword>
<evidence type="ECO:0000256" key="10">
    <source>
        <dbReference type="SAM" id="MobiDB-lite"/>
    </source>
</evidence>
<feature type="compositionally biased region" description="Basic and acidic residues" evidence="10">
    <location>
        <begin position="1452"/>
        <end position="1492"/>
    </location>
</feature>
<feature type="region of interest" description="Disordered" evidence="10">
    <location>
        <begin position="1942"/>
        <end position="2028"/>
    </location>
</feature>
<dbReference type="Gene3D" id="1.10.510.10">
    <property type="entry name" value="Transferase(Phosphotransferase) domain 1"/>
    <property type="match status" value="1"/>
</dbReference>
<dbReference type="PANTHER" id="PTHR22983:SF6">
    <property type="entry name" value="SERINE_THREONINE-PROTEIN KINASE 36"/>
    <property type="match status" value="1"/>
</dbReference>
<feature type="domain" description="USP" evidence="12">
    <location>
        <begin position="427"/>
        <end position="793"/>
    </location>
</feature>
<dbReference type="SUPFAM" id="SSF56112">
    <property type="entry name" value="Protein kinase-like (PK-like)"/>
    <property type="match status" value="1"/>
</dbReference>
<feature type="compositionally biased region" description="Basic and acidic residues" evidence="10">
    <location>
        <begin position="1942"/>
        <end position="1958"/>
    </location>
</feature>
<evidence type="ECO:0000256" key="9">
    <source>
        <dbReference type="PROSITE-ProRule" id="PRU10141"/>
    </source>
</evidence>
<evidence type="ECO:0000313" key="13">
    <source>
        <dbReference type="EMBL" id="KAK2956624.1"/>
    </source>
</evidence>
<keyword evidence="14" id="KW-1185">Reference proteome</keyword>
<dbReference type="EC" id="2.7.11.1" evidence="1"/>
<reference evidence="13 14" key="1">
    <citation type="journal article" date="2022" name="bioRxiv">
        <title>Genomics of Preaxostyla Flagellates Illuminates Evolutionary Transitions and the Path Towards Mitochondrial Loss.</title>
        <authorList>
            <person name="Novak L.V.F."/>
            <person name="Treitli S.C."/>
            <person name="Pyrih J."/>
            <person name="Halakuc P."/>
            <person name="Pipaliya S.V."/>
            <person name="Vacek V."/>
            <person name="Brzon O."/>
            <person name="Soukal P."/>
            <person name="Eme L."/>
            <person name="Dacks J.B."/>
            <person name="Karnkowska A."/>
            <person name="Elias M."/>
            <person name="Hampl V."/>
        </authorList>
    </citation>
    <scope>NUCLEOTIDE SEQUENCE [LARGE SCALE GENOMIC DNA]</scope>
    <source>
        <strain evidence="13">NAU3</strain>
        <tissue evidence="13">Gut</tissue>
    </source>
</reference>
<feature type="compositionally biased region" description="Basic and acidic residues" evidence="10">
    <location>
        <begin position="852"/>
        <end position="887"/>
    </location>
</feature>
<feature type="compositionally biased region" description="Polar residues" evidence="10">
    <location>
        <begin position="1739"/>
        <end position="1749"/>
    </location>
</feature>
<feature type="compositionally biased region" description="Low complexity" evidence="10">
    <location>
        <begin position="660"/>
        <end position="674"/>
    </location>
</feature>
<feature type="compositionally biased region" description="Basic and acidic residues" evidence="10">
    <location>
        <begin position="1528"/>
        <end position="1548"/>
    </location>
</feature>
<comment type="catalytic activity">
    <reaction evidence="8">
        <text>L-seryl-[protein] + ATP = O-phospho-L-seryl-[protein] + ADP + H(+)</text>
        <dbReference type="Rhea" id="RHEA:17989"/>
        <dbReference type="Rhea" id="RHEA-COMP:9863"/>
        <dbReference type="Rhea" id="RHEA-COMP:11604"/>
        <dbReference type="ChEBI" id="CHEBI:15378"/>
        <dbReference type="ChEBI" id="CHEBI:29999"/>
        <dbReference type="ChEBI" id="CHEBI:30616"/>
        <dbReference type="ChEBI" id="CHEBI:83421"/>
        <dbReference type="ChEBI" id="CHEBI:456216"/>
        <dbReference type="EC" id="2.7.11.1"/>
    </reaction>
</comment>
<evidence type="ECO:0000259" key="11">
    <source>
        <dbReference type="PROSITE" id="PS50011"/>
    </source>
</evidence>
<dbReference type="InterPro" id="IPR018200">
    <property type="entry name" value="USP_CS"/>
</dbReference>
<feature type="region of interest" description="Disordered" evidence="10">
    <location>
        <begin position="1194"/>
        <end position="1214"/>
    </location>
</feature>
<dbReference type="Pfam" id="PF00069">
    <property type="entry name" value="Pkinase"/>
    <property type="match status" value="1"/>
</dbReference>
<dbReference type="InterPro" id="IPR028889">
    <property type="entry name" value="USP"/>
</dbReference>
<feature type="compositionally biased region" description="Polar residues" evidence="10">
    <location>
        <begin position="1758"/>
        <end position="1770"/>
    </location>
</feature>
<evidence type="ECO:0000256" key="5">
    <source>
        <dbReference type="ARBA" id="ARBA00022777"/>
    </source>
</evidence>
<feature type="region of interest" description="Disordered" evidence="10">
    <location>
        <begin position="1737"/>
        <end position="1776"/>
    </location>
</feature>
<organism evidence="13 14">
    <name type="scientific">Blattamonas nauphoetae</name>
    <dbReference type="NCBI Taxonomy" id="2049346"/>
    <lineage>
        <taxon>Eukaryota</taxon>
        <taxon>Metamonada</taxon>
        <taxon>Preaxostyla</taxon>
        <taxon>Oxymonadida</taxon>
        <taxon>Blattamonas</taxon>
    </lineage>
</organism>
<dbReference type="Proteomes" id="UP001281761">
    <property type="component" value="Unassembled WGS sequence"/>
</dbReference>
<evidence type="ECO:0000256" key="3">
    <source>
        <dbReference type="ARBA" id="ARBA00022679"/>
    </source>
</evidence>
<keyword evidence="4 9" id="KW-0547">Nucleotide-binding</keyword>
<dbReference type="SMART" id="SM00220">
    <property type="entry name" value="S_TKc"/>
    <property type="match status" value="1"/>
</dbReference>
<dbReference type="PROSITE" id="PS00107">
    <property type="entry name" value="PROTEIN_KINASE_ATP"/>
    <property type="match status" value="1"/>
</dbReference>
<proteinExistence type="predicted"/>
<keyword evidence="3 13" id="KW-0808">Transferase</keyword>
<dbReference type="Pfam" id="PF00443">
    <property type="entry name" value="UCH"/>
    <property type="match status" value="1"/>
</dbReference>
<dbReference type="EMBL" id="JARBJD010000054">
    <property type="protein sequence ID" value="KAK2956624.1"/>
    <property type="molecule type" value="Genomic_DNA"/>
</dbReference>
<dbReference type="InterPro" id="IPR000719">
    <property type="entry name" value="Prot_kinase_dom"/>
</dbReference>
<dbReference type="InterPro" id="IPR011009">
    <property type="entry name" value="Kinase-like_dom_sf"/>
</dbReference>
<dbReference type="InterPro" id="IPR008271">
    <property type="entry name" value="Ser/Thr_kinase_AS"/>
</dbReference>
<feature type="region of interest" description="Disordered" evidence="10">
    <location>
        <begin position="1399"/>
        <end position="1548"/>
    </location>
</feature>
<comment type="catalytic activity">
    <reaction evidence="7">
        <text>L-threonyl-[protein] + ATP = O-phospho-L-threonyl-[protein] + ADP + H(+)</text>
        <dbReference type="Rhea" id="RHEA:46608"/>
        <dbReference type="Rhea" id="RHEA-COMP:11060"/>
        <dbReference type="Rhea" id="RHEA-COMP:11605"/>
        <dbReference type="ChEBI" id="CHEBI:15378"/>
        <dbReference type="ChEBI" id="CHEBI:30013"/>
        <dbReference type="ChEBI" id="CHEBI:30616"/>
        <dbReference type="ChEBI" id="CHEBI:61977"/>
        <dbReference type="ChEBI" id="CHEBI:456216"/>
        <dbReference type="EC" id="2.7.11.1"/>
    </reaction>
</comment>
<accession>A0ABQ9XYR6</accession>
<evidence type="ECO:0000256" key="1">
    <source>
        <dbReference type="ARBA" id="ARBA00012513"/>
    </source>
</evidence>
<dbReference type="PROSITE" id="PS50011">
    <property type="entry name" value="PROTEIN_KINASE_DOM"/>
    <property type="match status" value="1"/>
</dbReference>